<dbReference type="CDD" id="cd14798">
    <property type="entry name" value="RX-CC_like"/>
    <property type="match status" value="1"/>
</dbReference>
<dbReference type="SUPFAM" id="SSF52540">
    <property type="entry name" value="P-loop containing nucleoside triphosphate hydrolases"/>
    <property type="match status" value="2"/>
</dbReference>
<evidence type="ECO:0000259" key="9">
    <source>
        <dbReference type="Pfam" id="PF18052"/>
    </source>
</evidence>
<dbReference type="InterPro" id="IPR038005">
    <property type="entry name" value="RX-like_CC"/>
</dbReference>
<dbReference type="EMBL" id="OZ075131">
    <property type="protein sequence ID" value="CAL4981556.1"/>
    <property type="molecule type" value="Genomic_DNA"/>
</dbReference>
<dbReference type="Gene3D" id="1.10.10.10">
    <property type="entry name" value="Winged helix-like DNA-binding domain superfamily/Winged helix DNA-binding domain"/>
    <property type="match status" value="1"/>
</dbReference>
<dbReference type="GO" id="GO:0051707">
    <property type="term" value="P:response to other organism"/>
    <property type="evidence" value="ECO:0007669"/>
    <property type="project" value="UniProtKB-ARBA"/>
</dbReference>
<dbReference type="InterPro" id="IPR036388">
    <property type="entry name" value="WH-like_DNA-bd_sf"/>
</dbReference>
<dbReference type="InterPro" id="IPR032675">
    <property type="entry name" value="LRR_dom_sf"/>
</dbReference>
<feature type="domain" description="NB-ARC" evidence="8">
    <location>
        <begin position="351"/>
        <end position="517"/>
    </location>
</feature>
<evidence type="ECO:0000259" key="10">
    <source>
        <dbReference type="Pfam" id="PF23559"/>
    </source>
</evidence>
<dbReference type="PRINTS" id="PR00364">
    <property type="entry name" value="DISEASERSIST"/>
</dbReference>
<accession>A0ABC9AKW4</accession>
<organism evidence="12 13">
    <name type="scientific">Urochloa decumbens</name>
    <dbReference type="NCBI Taxonomy" id="240449"/>
    <lineage>
        <taxon>Eukaryota</taxon>
        <taxon>Viridiplantae</taxon>
        <taxon>Streptophyta</taxon>
        <taxon>Embryophyta</taxon>
        <taxon>Tracheophyta</taxon>
        <taxon>Spermatophyta</taxon>
        <taxon>Magnoliopsida</taxon>
        <taxon>Liliopsida</taxon>
        <taxon>Poales</taxon>
        <taxon>Poaceae</taxon>
        <taxon>PACMAD clade</taxon>
        <taxon>Panicoideae</taxon>
        <taxon>Panicodae</taxon>
        <taxon>Paniceae</taxon>
        <taxon>Melinidinae</taxon>
        <taxon>Urochloa</taxon>
    </lineage>
</organism>
<dbReference type="Proteomes" id="UP001497457">
    <property type="component" value="Chromosome 21rd"/>
</dbReference>
<feature type="domain" description="Disease resistance R13L4/SHOC-2-like LRR" evidence="11">
    <location>
        <begin position="739"/>
        <end position="1107"/>
    </location>
</feature>
<evidence type="ECO:0000256" key="2">
    <source>
        <dbReference type="ARBA" id="ARBA00022614"/>
    </source>
</evidence>
<evidence type="ECO:0008006" key="14">
    <source>
        <dbReference type="Google" id="ProtNLM"/>
    </source>
</evidence>
<evidence type="ECO:0000256" key="3">
    <source>
        <dbReference type="ARBA" id="ARBA00022737"/>
    </source>
</evidence>
<dbReference type="InterPro" id="IPR058922">
    <property type="entry name" value="WHD_DRP"/>
</dbReference>
<keyword evidence="13" id="KW-1185">Reference proteome</keyword>
<dbReference type="InterPro" id="IPR044974">
    <property type="entry name" value="Disease_R_plants"/>
</dbReference>
<evidence type="ECO:0000256" key="4">
    <source>
        <dbReference type="ARBA" id="ARBA00022741"/>
    </source>
</evidence>
<evidence type="ECO:0000259" key="11">
    <source>
        <dbReference type="Pfam" id="PF23598"/>
    </source>
</evidence>
<dbReference type="PANTHER" id="PTHR23155:SF1135">
    <property type="entry name" value="OS08G0246300 PROTEIN"/>
    <property type="match status" value="1"/>
</dbReference>
<dbReference type="Pfam" id="PF23598">
    <property type="entry name" value="LRR_14"/>
    <property type="match status" value="1"/>
</dbReference>
<evidence type="ECO:0000256" key="7">
    <source>
        <dbReference type="SAM" id="MobiDB-lite"/>
    </source>
</evidence>
<feature type="domain" description="Disease resistance protein winged helix" evidence="10">
    <location>
        <begin position="612"/>
        <end position="683"/>
    </location>
</feature>
<dbReference type="AlphaFoldDB" id="A0ABC9AKW4"/>
<evidence type="ECO:0000259" key="8">
    <source>
        <dbReference type="Pfam" id="PF00931"/>
    </source>
</evidence>
<protein>
    <recommendedName>
        <fullName evidence="14">Disease resistance protein RPM1</fullName>
    </recommendedName>
</protein>
<feature type="region of interest" description="Disordered" evidence="7">
    <location>
        <begin position="1101"/>
        <end position="1125"/>
    </location>
</feature>
<gene>
    <name evidence="12" type="ORF">URODEC1_LOCUS56195</name>
</gene>
<keyword evidence="5" id="KW-0611">Plant defense</keyword>
<dbReference type="Gene3D" id="1.20.5.4130">
    <property type="match status" value="1"/>
</dbReference>
<comment type="similarity">
    <text evidence="1">Belongs to the disease resistance NB-LRR family.</text>
</comment>
<evidence type="ECO:0000256" key="1">
    <source>
        <dbReference type="ARBA" id="ARBA00008894"/>
    </source>
</evidence>
<dbReference type="GO" id="GO:0000166">
    <property type="term" value="F:nucleotide binding"/>
    <property type="evidence" value="ECO:0007669"/>
    <property type="project" value="UniProtKB-KW"/>
</dbReference>
<reference evidence="12" key="1">
    <citation type="submission" date="2024-10" db="EMBL/GenBank/DDBJ databases">
        <authorList>
            <person name="Ryan C."/>
        </authorList>
    </citation>
    <scope>NUCLEOTIDE SEQUENCE [LARGE SCALE GENOMIC DNA]</scope>
</reference>
<evidence type="ECO:0000313" key="13">
    <source>
        <dbReference type="Proteomes" id="UP001497457"/>
    </source>
</evidence>
<dbReference type="InterPro" id="IPR002182">
    <property type="entry name" value="NB-ARC"/>
</dbReference>
<dbReference type="SUPFAM" id="SSF52047">
    <property type="entry name" value="RNI-like"/>
    <property type="match status" value="1"/>
</dbReference>
<dbReference type="Gene3D" id="3.40.50.300">
    <property type="entry name" value="P-loop containing nucleotide triphosphate hydrolases"/>
    <property type="match status" value="2"/>
</dbReference>
<dbReference type="Pfam" id="PF00931">
    <property type="entry name" value="NB-ARC"/>
    <property type="match status" value="2"/>
</dbReference>
<dbReference type="Pfam" id="PF18052">
    <property type="entry name" value="Rx_N"/>
    <property type="match status" value="1"/>
</dbReference>
<proteinExistence type="inferred from homology"/>
<keyword evidence="3" id="KW-0677">Repeat</keyword>
<dbReference type="PANTHER" id="PTHR23155">
    <property type="entry name" value="DISEASE RESISTANCE PROTEIN RP"/>
    <property type="match status" value="1"/>
</dbReference>
<dbReference type="InterPro" id="IPR041118">
    <property type="entry name" value="Rx_N"/>
</dbReference>
<feature type="domain" description="NB-ARC" evidence="8">
    <location>
        <begin position="177"/>
        <end position="322"/>
    </location>
</feature>
<dbReference type="Gene3D" id="3.80.10.10">
    <property type="entry name" value="Ribonuclease Inhibitor"/>
    <property type="match status" value="1"/>
</dbReference>
<dbReference type="Pfam" id="PF23559">
    <property type="entry name" value="WHD_DRP"/>
    <property type="match status" value="1"/>
</dbReference>
<dbReference type="InterPro" id="IPR055414">
    <property type="entry name" value="LRR_R13L4/SHOC2-like"/>
</dbReference>
<dbReference type="GO" id="GO:0006952">
    <property type="term" value="P:defense response"/>
    <property type="evidence" value="ECO:0007669"/>
    <property type="project" value="UniProtKB-KW"/>
</dbReference>
<keyword evidence="6" id="KW-0175">Coiled coil</keyword>
<name>A0ABC9AKW4_9POAL</name>
<evidence type="ECO:0000256" key="5">
    <source>
        <dbReference type="ARBA" id="ARBA00022821"/>
    </source>
</evidence>
<feature type="domain" description="Disease resistance N-terminal" evidence="9">
    <location>
        <begin position="13"/>
        <end position="94"/>
    </location>
</feature>
<dbReference type="InterPro" id="IPR027417">
    <property type="entry name" value="P-loop_NTPase"/>
</dbReference>
<sequence length="1143" mass="130166">MADLVLGVAKSLVEGTLTKAQSAIDEESKLRQSAQRDLVFIAGEFQMMQSFLRVTTQEQVRNDVVSTWVIQVRDLAYDVEDCIEFIIHLDTKSDWWCRLIPPFMRRALPLDVAVNMIDQLKARVHDVSQRNERYKLISDPRPEPVMEGRQLGISVASGMLATARDTAWKQHEWDTLVKMITKKDLKLQVISVWTSVGNLGNASIIWKAYNQSEIRTKFKCRAWVKVLRPFQPNEFIRSLLGQFYTNSREEQQGNGVLAPALDDHLVEEFMERMKNQTYLIVLEDVFSTKEWDTIRRYLPDSSKGSRIVVSTQNFAVASFCTGYPCFQRFSADQSFCVFYREREDPPVGRTSEVNQLSAYLAKARVNALQVMSVWGIAGAGKSALVRNLYHNKMMSQNKEYRKYIWVDVYRPFNLIDFCKSLLMQFHSHSLKTDEDPVKQCHGLLKDHQCLLVIDNLHSIEQWDLIHDALAFRPSGSAIVVITNEERIALHCADRKDLVFNIKALEMGAAIDLFKEEVEGSQYLLADVIEKDSVLQQLITKSGGLPKVIVAIADYLAHIFDWVKRANILNDRFITTMETRQDFACLRDLFGWIHSYFRSCPDFLKPCIFYLSIFPKSKIIRRRRLVMRWVAEGYSKDNESDSAEENAEELFAKIIELSMIQPPEQTIITNRRMVWCQVSAFFHDYIISRPKEENVTFALEVFALKGCCRQTTGRTGRHLVIEKSWERDRIVFESIDLSRLRSLTVFGDWASFFISESMKVLRVLDLENALGVTDKDLQKMLKLLRFLKFLSLRGCSKISNLPSSVANLRQLQILDVRYTSIVNMPASITKLKKLQYIRAGTATPPDDRRCLQLVGVKVASGVKELTLVHTLGVVNVGAAGGKPILKELRNLTQLRKLGVSGISKKNGKEFCSAISGHSHLESLSVWLNKDNEGCLDSMCAEATNKTLEPPKKLQSLKLYGPVKKLPMWIKQLSNLRKLNLEMDILSEDDIRVLGSLQELCILRLHINPVHEGEVKFCVMQNGVEVRCYKEVKLLEIASRSRLNLIIGAEAMENLELLKAASCSAGSLPQFGALKHLKKLKKVHVIGSHDEEQKRNLENRFAEHSNKPALTLDPSAQTSTAGNDERCSFPFTPTSFSLATQRSCP</sequence>
<keyword evidence="2" id="KW-0433">Leucine-rich repeat</keyword>
<keyword evidence="4" id="KW-0547">Nucleotide-binding</keyword>
<evidence type="ECO:0000256" key="6">
    <source>
        <dbReference type="ARBA" id="ARBA00023054"/>
    </source>
</evidence>
<evidence type="ECO:0000313" key="12">
    <source>
        <dbReference type="EMBL" id="CAL4981556.1"/>
    </source>
</evidence>